<feature type="signal peptide" evidence="1">
    <location>
        <begin position="1"/>
        <end position="20"/>
    </location>
</feature>
<proteinExistence type="predicted"/>
<evidence type="ECO:0000313" key="2">
    <source>
        <dbReference type="EMBL" id="MFC4389361.1"/>
    </source>
</evidence>
<protein>
    <recommendedName>
        <fullName evidence="4">YD repeat-containing protein</fullName>
    </recommendedName>
</protein>
<keyword evidence="3" id="KW-1185">Reference proteome</keyword>
<sequence>MKKIVILILGLFTVACSNDAITYSDYELDKPLDPNIEISYTITKRYYNDQNINNDTEKFYFSEEKIVLYLKNNGYYFKYKYNNNLLSEIQGYDPRNTVISSTKFVYDNLERIIEIDDLPNTARKNETTKYSLVYDLDKITAIEKVSYPEQHTRTYEFKINGNNQIISYDFTKMDEKEVPKIYLKQFSYENGNLISLNDLEISYGNVKNDYNFKKNLFGKEWKKNNFITNYLLRETFVTNAPQSEISDYLISSSKQKLDNNVIYDVKVDYEFNNQNKITKEIRKYNFTANGATKDGGRTEFIYEYN</sequence>
<dbReference type="RefSeq" id="WP_179003273.1">
    <property type="nucleotide sequence ID" value="NZ_JBHSCO010000001.1"/>
</dbReference>
<dbReference type="PROSITE" id="PS51257">
    <property type="entry name" value="PROKAR_LIPOPROTEIN"/>
    <property type="match status" value="1"/>
</dbReference>
<accession>A0ABV8VY05</accession>
<feature type="chain" id="PRO_5045534756" description="YD repeat-containing protein" evidence="1">
    <location>
        <begin position="21"/>
        <end position="305"/>
    </location>
</feature>
<evidence type="ECO:0000256" key="1">
    <source>
        <dbReference type="SAM" id="SignalP"/>
    </source>
</evidence>
<name>A0ABV8VY05_9FLAO</name>
<reference evidence="3" key="1">
    <citation type="journal article" date="2019" name="Int. J. Syst. Evol. Microbiol.">
        <title>The Global Catalogue of Microorganisms (GCM) 10K type strain sequencing project: providing services to taxonomists for standard genome sequencing and annotation.</title>
        <authorList>
            <consortium name="The Broad Institute Genomics Platform"/>
            <consortium name="The Broad Institute Genome Sequencing Center for Infectious Disease"/>
            <person name="Wu L."/>
            <person name="Ma J."/>
        </authorList>
    </citation>
    <scope>NUCLEOTIDE SEQUENCE [LARGE SCALE GENOMIC DNA]</scope>
    <source>
        <strain evidence="3">CGMCC 1.15345</strain>
    </source>
</reference>
<dbReference type="EMBL" id="JBHSCO010000001">
    <property type="protein sequence ID" value="MFC4389361.1"/>
    <property type="molecule type" value="Genomic_DNA"/>
</dbReference>
<dbReference type="Proteomes" id="UP001595719">
    <property type="component" value="Unassembled WGS sequence"/>
</dbReference>
<gene>
    <name evidence="2" type="ORF">ACFOY0_00030</name>
</gene>
<organism evidence="2 3">
    <name type="scientific">Flavobacterium quisquiliarum</name>
    <dbReference type="NCBI Taxonomy" id="1834436"/>
    <lineage>
        <taxon>Bacteria</taxon>
        <taxon>Pseudomonadati</taxon>
        <taxon>Bacteroidota</taxon>
        <taxon>Flavobacteriia</taxon>
        <taxon>Flavobacteriales</taxon>
        <taxon>Flavobacteriaceae</taxon>
        <taxon>Flavobacterium</taxon>
    </lineage>
</organism>
<comment type="caution">
    <text evidence="2">The sequence shown here is derived from an EMBL/GenBank/DDBJ whole genome shotgun (WGS) entry which is preliminary data.</text>
</comment>
<evidence type="ECO:0008006" key="4">
    <source>
        <dbReference type="Google" id="ProtNLM"/>
    </source>
</evidence>
<evidence type="ECO:0000313" key="3">
    <source>
        <dbReference type="Proteomes" id="UP001595719"/>
    </source>
</evidence>
<keyword evidence="1" id="KW-0732">Signal</keyword>